<dbReference type="EMBL" id="JAAKZG010000010">
    <property type="protein sequence ID" value="NGN43625.1"/>
    <property type="molecule type" value="Genomic_DNA"/>
</dbReference>
<proteinExistence type="predicted"/>
<name>A0A7C9V8T0_9HYPH</name>
<feature type="transmembrane region" description="Helical" evidence="1">
    <location>
        <begin position="40"/>
        <end position="63"/>
    </location>
</feature>
<comment type="caution">
    <text evidence="2">The sequence shown here is derived from an EMBL/GenBank/DDBJ whole genome shotgun (WGS) entry which is preliminary data.</text>
</comment>
<keyword evidence="1" id="KW-1133">Transmembrane helix</keyword>
<evidence type="ECO:0000313" key="3">
    <source>
        <dbReference type="Proteomes" id="UP000481252"/>
    </source>
</evidence>
<sequence length="112" mass="11136">MSSTATVIAIAIEMLCGVAGALAVGWWWPRLGLAKITTALIGMVGGFALTFVAAQFPGIGYLVGHVENAADSTMRGVGGLTPAVLIGAGVSGLLGGGILMAVLGLIRSRLNG</sequence>
<feature type="transmembrane region" description="Helical" evidence="1">
    <location>
        <begin position="83"/>
        <end position="106"/>
    </location>
</feature>
<evidence type="ECO:0000313" key="2">
    <source>
        <dbReference type="EMBL" id="NGN43625.1"/>
    </source>
</evidence>
<dbReference type="Proteomes" id="UP000481252">
    <property type="component" value="Unassembled WGS sequence"/>
</dbReference>
<dbReference type="RefSeq" id="WP_165120037.1">
    <property type="nucleotide sequence ID" value="NZ_JAAKZG010000010.1"/>
</dbReference>
<feature type="transmembrane region" description="Helical" evidence="1">
    <location>
        <begin position="6"/>
        <end position="28"/>
    </location>
</feature>
<evidence type="ECO:0000256" key="1">
    <source>
        <dbReference type="SAM" id="Phobius"/>
    </source>
</evidence>
<keyword evidence="1" id="KW-0472">Membrane</keyword>
<reference evidence="2 3" key="1">
    <citation type="submission" date="2020-02" db="EMBL/GenBank/DDBJ databases">
        <title>Genome sequence of the type strain CGMCC 1.15528 of Mesorhizobium zhangyense.</title>
        <authorList>
            <person name="Gao J."/>
            <person name="Sun J."/>
        </authorList>
    </citation>
    <scope>NUCLEOTIDE SEQUENCE [LARGE SCALE GENOMIC DNA]</scope>
    <source>
        <strain evidence="2 3">CGMCC 1.15528</strain>
    </source>
</reference>
<gene>
    <name evidence="2" type="ORF">G6N74_21390</name>
</gene>
<accession>A0A7C9V8T0</accession>
<keyword evidence="3" id="KW-1185">Reference proteome</keyword>
<protein>
    <submittedName>
        <fullName evidence="2">Uncharacterized protein</fullName>
    </submittedName>
</protein>
<organism evidence="2 3">
    <name type="scientific">Mesorhizobium zhangyense</name>
    <dbReference type="NCBI Taxonomy" id="1776730"/>
    <lineage>
        <taxon>Bacteria</taxon>
        <taxon>Pseudomonadati</taxon>
        <taxon>Pseudomonadota</taxon>
        <taxon>Alphaproteobacteria</taxon>
        <taxon>Hyphomicrobiales</taxon>
        <taxon>Phyllobacteriaceae</taxon>
        <taxon>Mesorhizobium</taxon>
    </lineage>
</organism>
<keyword evidence="1" id="KW-0812">Transmembrane</keyword>
<dbReference type="AlphaFoldDB" id="A0A7C9V8T0"/>